<dbReference type="PANTHER" id="PTHR46750:SF1">
    <property type="entry name" value="KUNITZ-TYPE PROTEASE INHIBITOR 1"/>
    <property type="match status" value="1"/>
</dbReference>
<dbReference type="PRINTS" id="PR00759">
    <property type="entry name" value="BASICPTASE"/>
</dbReference>
<feature type="disulfide bond" evidence="7">
    <location>
        <begin position="293"/>
        <end position="311"/>
    </location>
</feature>
<organism evidence="10">
    <name type="scientific">Tetraodon nigroviridis</name>
    <name type="common">Spotted green pufferfish</name>
    <name type="synonym">Chelonodon nigroviridis</name>
    <dbReference type="NCBI Taxonomy" id="99883"/>
    <lineage>
        <taxon>Eukaryota</taxon>
        <taxon>Metazoa</taxon>
        <taxon>Chordata</taxon>
        <taxon>Craniata</taxon>
        <taxon>Vertebrata</taxon>
        <taxon>Euteleostomi</taxon>
        <taxon>Actinopterygii</taxon>
        <taxon>Neopterygii</taxon>
        <taxon>Teleostei</taxon>
        <taxon>Neoteleostei</taxon>
        <taxon>Acanthomorphata</taxon>
        <taxon>Eupercaria</taxon>
        <taxon>Tetraodontiformes</taxon>
        <taxon>Tetradontoidea</taxon>
        <taxon>Tetraodontidae</taxon>
        <taxon>Tetraodon</taxon>
    </lineage>
</organism>
<dbReference type="InterPro" id="IPR013980">
    <property type="entry name" value="MANSC_dom"/>
</dbReference>
<dbReference type="OrthoDB" id="2019384at2759"/>
<dbReference type="Pfam" id="PF07502">
    <property type="entry name" value="MANEC"/>
    <property type="match status" value="1"/>
</dbReference>
<gene>
    <name evidence="10" type="ORF">GSTENG00008413001</name>
</gene>
<dbReference type="InterPro" id="IPR036880">
    <property type="entry name" value="Kunitz_BPTI_sf"/>
</dbReference>
<dbReference type="GO" id="GO:0030198">
    <property type="term" value="P:extracellular matrix organization"/>
    <property type="evidence" value="ECO:0007669"/>
    <property type="project" value="TreeGrafter"/>
</dbReference>
<reference evidence="10" key="2">
    <citation type="submission" date="2004-02" db="EMBL/GenBank/DDBJ databases">
        <authorList>
            <consortium name="Genoscope"/>
            <consortium name="Whitehead Institute Centre for Genome Research"/>
        </authorList>
    </citation>
    <scope>NUCLEOTIDE SEQUENCE</scope>
</reference>
<dbReference type="CDD" id="cd00146">
    <property type="entry name" value="PKD"/>
    <property type="match status" value="1"/>
</dbReference>
<dbReference type="Gene3D" id="2.60.40.10">
    <property type="entry name" value="Immunoglobulins"/>
    <property type="match status" value="1"/>
</dbReference>
<feature type="domain" description="BPTI/Kunitz inhibitor" evidence="8">
    <location>
        <begin position="342"/>
        <end position="405"/>
    </location>
</feature>
<dbReference type="SMART" id="SM00192">
    <property type="entry name" value="LDLa"/>
    <property type="match status" value="1"/>
</dbReference>
<evidence type="ECO:0000256" key="5">
    <source>
        <dbReference type="ARBA" id="ARBA00023157"/>
    </source>
</evidence>
<dbReference type="InterPro" id="IPR020901">
    <property type="entry name" value="Prtase_inh_Kunz-CS"/>
</dbReference>
<comment type="caution">
    <text evidence="10">The sequence shown here is derived from an EMBL/GenBank/DDBJ whole genome shotgun (WGS) entry which is preliminary data.</text>
</comment>
<feature type="disulfide bond" evidence="7">
    <location>
        <begin position="286"/>
        <end position="298"/>
    </location>
</feature>
<dbReference type="AlphaFoldDB" id="Q4T2B4"/>
<dbReference type="SMART" id="SM00131">
    <property type="entry name" value="KU"/>
    <property type="match status" value="2"/>
</dbReference>
<dbReference type="Gene3D" id="4.10.410.10">
    <property type="entry name" value="Pancreatic trypsin inhibitor Kunitz domain"/>
    <property type="match status" value="2"/>
</dbReference>
<keyword evidence="3" id="KW-1133">Transmembrane helix</keyword>
<evidence type="ECO:0000259" key="8">
    <source>
        <dbReference type="PROSITE" id="PS50279"/>
    </source>
</evidence>
<dbReference type="InterPro" id="IPR036055">
    <property type="entry name" value="LDL_receptor-like_sf"/>
</dbReference>
<dbReference type="Pfam" id="PF00057">
    <property type="entry name" value="Ldl_recept_a"/>
    <property type="match status" value="1"/>
</dbReference>
<dbReference type="FunFam" id="4.10.410.10:FF:000006">
    <property type="entry name" value="Serine peptidase inhibitor, Kunitz type 1"/>
    <property type="match status" value="1"/>
</dbReference>
<reference evidence="10" key="1">
    <citation type="journal article" date="2004" name="Nature">
        <title>Genome duplication in the teleost fish Tetraodon nigroviridis reveals the early vertebrate proto-karyotype.</title>
        <authorList>
            <person name="Jaillon O."/>
            <person name="Aury J.-M."/>
            <person name="Brunet F."/>
            <person name="Petit J.-L."/>
            <person name="Stange-Thomann N."/>
            <person name="Mauceli E."/>
            <person name="Bouneau L."/>
            <person name="Fischer C."/>
            <person name="Ozouf-Costaz C."/>
            <person name="Bernot A."/>
            <person name="Nicaud S."/>
            <person name="Jaffe D."/>
            <person name="Fisher S."/>
            <person name="Lutfalla G."/>
            <person name="Dossat C."/>
            <person name="Segurens B."/>
            <person name="Dasilva C."/>
            <person name="Salanoubat M."/>
            <person name="Levy M."/>
            <person name="Boudet N."/>
            <person name="Castellano S."/>
            <person name="Anthouard V."/>
            <person name="Jubin C."/>
            <person name="Castelli V."/>
            <person name="Katinka M."/>
            <person name="Vacherie B."/>
            <person name="Biemont C."/>
            <person name="Skalli Z."/>
            <person name="Cattolico L."/>
            <person name="Poulain J."/>
            <person name="De Berardinis V."/>
            <person name="Cruaud C."/>
            <person name="Duprat S."/>
            <person name="Brottier P."/>
            <person name="Coutanceau J.-P."/>
            <person name="Gouzy J."/>
            <person name="Parra G."/>
            <person name="Lardier G."/>
            <person name="Chapple C."/>
            <person name="McKernan K.J."/>
            <person name="McEwan P."/>
            <person name="Bosak S."/>
            <person name="Kellis M."/>
            <person name="Volff J.-N."/>
            <person name="Guigo R."/>
            <person name="Zody M.C."/>
            <person name="Mesirov J."/>
            <person name="Lindblad-Toh K."/>
            <person name="Birren B."/>
            <person name="Nusbaum C."/>
            <person name="Kahn D."/>
            <person name="Robinson-Rechavi M."/>
            <person name="Laudet V."/>
            <person name="Schachter V."/>
            <person name="Quetier F."/>
            <person name="Saurin W."/>
            <person name="Scarpelli C."/>
            <person name="Wincker P."/>
            <person name="Lander E.S."/>
            <person name="Weissenbach J."/>
            <person name="Roest Crollius H."/>
        </authorList>
    </citation>
    <scope>NUCLEOTIDE SEQUENCE [LARGE SCALE GENOMIC DNA]</scope>
</reference>
<dbReference type="InterPro" id="IPR013783">
    <property type="entry name" value="Ig-like_fold"/>
</dbReference>
<comment type="subcellular location">
    <subcellularLocation>
        <location evidence="1">Membrane</location>
    </subcellularLocation>
</comment>
<dbReference type="InterPro" id="IPR002172">
    <property type="entry name" value="LDrepeatLR_classA_rpt"/>
</dbReference>
<proteinExistence type="predicted"/>
<dbReference type="SUPFAM" id="SSF57424">
    <property type="entry name" value="LDL receptor-like module"/>
    <property type="match status" value="1"/>
</dbReference>
<evidence type="ECO:0000256" key="7">
    <source>
        <dbReference type="PROSITE-ProRule" id="PRU00124"/>
    </source>
</evidence>
<dbReference type="CDD" id="cd00112">
    <property type="entry name" value="LDLa"/>
    <property type="match status" value="1"/>
</dbReference>
<dbReference type="PROSITE" id="PS00280">
    <property type="entry name" value="BPTI_KUNITZ_1"/>
    <property type="match status" value="1"/>
</dbReference>
<dbReference type="InterPro" id="IPR023415">
    <property type="entry name" value="LDLR_class-A_CS"/>
</dbReference>
<evidence type="ECO:0000313" key="10">
    <source>
        <dbReference type="EMBL" id="CAF92968.1"/>
    </source>
</evidence>
<feature type="disulfide bond" evidence="7">
    <location>
        <begin position="305"/>
        <end position="320"/>
    </location>
</feature>
<name>Q4T2B4_TETNG</name>
<sequence length="491" mass="52591">PPQAACSGAFRPGPEDFVLDSEDAVRGGAVLLDSAQVPSAEACQRACCERARCNLALLELRGRDAAGARNHTCVLFNCIHRNRFVCRFANQDGFRSFISNSASLRHLQGPTGGGGQAPPIADAGPDLVVQPGTVVLLNGIESVPLGGAHITAYRWTLLRGNDSVSMEPTDLPDQVSVSGLQAGSYTFQLTVTDSKQQSDAANVSVLVLSPQLSSTFCRAPVKVGPCRAAFPRWWFNASTGQCQPFTFGGCKGNSNNYLTEEDCVSACRGVAACVCVCVFRGVWSLCSPSQLSCGSGCCLHKSLECDGVKHCSDGSDENHCSELNQTFSHLLEIEVDKKKARCSEPPYTGPCRASFPRWYYNPMDMRCVRFTSAAVAPTATTLRRNPGVKAAAAALQSRASTSEACLTVWRTTKEASQVTSRWPFFWLWPSWLCWPSSPSASSSPGGGATGGPRLQAPPTWCCQNKTLLFTTAPPNPCDISTRKHQLPAAAH</sequence>
<dbReference type="SUPFAM" id="SSF57362">
    <property type="entry name" value="BPTI-like"/>
    <property type="match status" value="2"/>
</dbReference>
<dbReference type="PROSITE" id="PS50986">
    <property type="entry name" value="MANSC"/>
    <property type="match status" value="1"/>
</dbReference>
<dbReference type="PROSITE" id="PS50068">
    <property type="entry name" value="LDLRA_2"/>
    <property type="match status" value="1"/>
</dbReference>
<evidence type="ECO:0000256" key="3">
    <source>
        <dbReference type="ARBA" id="ARBA00022989"/>
    </source>
</evidence>
<dbReference type="GO" id="GO:0004867">
    <property type="term" value="F:serine-type endopeptidase inhibitor activity"/>
    <property type="evidence" value="ECO:0007669"/>
    <property type="project" value="InterPro"/>
</dbReference>
<evidence type="ECO:0000256" key="2">
    <source>
        <dbReference type="ARBA" id="ARBA00022729"/>
    </source>
</evidence>
<dbReference type="EMBL" id="CAAE01010300">
    <property type="protein sequence ID" value="CAF92968.1"/>
    <property type="molecule type" value="Genomic_DNA"/>
</dbReference>
<dbReference type="CDD" id="cd22623">
    <property type="entry name" value="Kunitz_HAI1_1-like"/>
    <property type="match status" value="1"/>
</dbReference>
<keyword evidence="5 7" id="KW-1015">Disulfide bond</keyword>
<accession>Q4T2B4</accession>
<dbReference type="SMART" id="SM00765">
    <property type="entry name" value="MANEC"/>
    <property type="match status" value="1"/>
</dbReference>
<dbReference type="PANTHER" id="PTHR46750">
    <property type="entry name" value="KUNITZ-TYPE PROTEASE INHIBITOR 1"/>
    <property type="match status" value="1"/>
</dbReference>
<keyword evidence="2" id="KW-0732">Signal</keyword>
<keyword evidence="3" id="KW-0812">Transmembrane</keyword>
<dbReference type="Pfam" id="PF22352">
    <property type="entry name" value="K319L-like_PKD"/>
    <property type="match status" value="1"/>
</dbReference>
<dbReference type="KEGG" id="tng:GSTEN00008413G001"/>
<dbReference type="PROSITE" id="PS01209">
    <property type="entry name" value="LDLRA_1"/>
    <property type="match status" value="1"/>
</dbReference>
<keyword evidence="6" id="KW-0325">Glycoprotein</keyword>
<feature type="domain" description="BPTI/Kunitz inhibitor" evidence="8">
    <location>
        <begin position="217"/>
        <end position="267"/>
    </location>
</feature>
<dbReference type="Pfam" id="PF00014">
    <property type="entry name" value="Kunitz_BPTI"/>
    <property type="match status" value="2"/>
</dbReference>
<protein>
    <submittedName>
        <fullName evidence="10">(spotted green pufferfish) hypothetical protein</fullName>
    </submittedName>
</protein>
<dbReference type="InterPro" id="IPR035986">
    <property type="entry name" value="PKD_dom_sf"/>
</dbReference>
<feature type="non-terminal residue" evidence="10">
    <location>
        <position position="1"/>
    </location>
</feature>
<evidence type="ECO:0000256" key="4">
    <source>
        <dbReference type="ARBA" id="ARBA00023136"/>
    </source>
</evidence>
<dbReference type="GO" id="GO:0060429">
    <property type="term" value="P:epithelium development"/>
    <property type="evidence" value="ECO:0007669"/>
    <property type="project" value="TreeGrafter"/>
</dbReference>
<evidence type="ECO:0000259" key="9">
    <source>
        <dbReference type="PROSITE" id="PS50986"/>
    </source>
</evidence>
<dbReference type="SUPFAM" id="SSF49299">
    <property type="entry name" value="PKD domain"/>
    <property type="match status" value="1"/>
</dbReference>
<dbReference type="InterPro" id="IPR011106">
    <property type="entry name" value="MANSC_N"/>
</dbReference>
<evidence type="ECO:0000256" key="1">
    <source>
        <dbReference type="ARBA" id="ARBA00004370"/>
    </source>
</evidence>
<dbReference type="PROSITE" id="PS50279">
    <property type="entry name" value="BPTI_KUNITZ_2"/>
    <property type="match status" value="2"/>
</dbReference>
<feature type="domain" description="MANSC" evidence="9">
    <location>
        <begin position="13"/>
        <end position="97"/>
    </location>
</feature>
<dbReference type="MEROPS" id="I02.955"/>
<keyword evidence="4" id="KW-0472">Membrane</keyword>
<evidence type="ECO:0000256" key="6">
    <source>
        <dbReference type="ARBA" id="ARBA00023180"/>
    </source>
</evidence>
<dbReference type="InterPro" id="IPR002223">
    <property type="entry name" value="Kunitz_BPTI"/>
</dbReference>
<dbReference type="GO" id="GO:0008544">
    <property type="term" value="P:epidermis development"/>
    <property type="evidence" value="ECO:0007669"/>
    <property type="project" value="TreeGrafter"/>
</dbReference>
<dbReference type="Gene3D" id="4.10.400.10">
    <property type="entry name" value="Low-density Lipoprotein Receptor"/>
    <property type="match status" value="1"/>
</dbReference>
<dbReference type="GO" id="GO:0005886">
    <property type="term" value="C:plasma membrane"/>
    <property type="evidence" value="ECO:0007669"/>
    <property type="project" value="TreeGrafter"/>
</dbReference>